<dbReference type="SMART" id="SM00916">
    <property type="entry name" value="L51_S25_CI-B8"/>
    <property type="match status" value="1"/>
</dbReference>
<dbReference type="InterPro" id="IPR007741">
    <property type="entry name" value="Ribosomal_mL43/mS25/NADH_DH"/>
</dbReference>
<comment type="caution">
    <text evidence="4">The sequence shown here is derived from an EMBL/GenBank/DDBJ whole genome shotgun (WGS) entry which is preliminary data.</text>
</comment>
<name>A0A9W8GK58_9FUNG</name>
<evidence type="ECO:0000313" key="5">
    <source>
        <dbReference type="Proteomes" id="UP001151516"/>
    </source>
</evidence>
<dbReference type="GO" id="GO:0005739">
    <property type="term" value="C:mitochondrion"/>
    <property type="evidence" value="ECO:0007669"/>
    <property type="project" value="UniProtKB-SubCell"/>
</dbReference>
<dbReference type="Gene3D" id="3.40.30.10">
    <property type="entry name" value="Glutaredoxin"/>
    <property type="match status" value="1"/>
</dbReference>
<reference evidence="4" key="1">
    <citation type="submission" date="2022-07" db="EMBL/GenBank/DDBJ databases">
        <title>Phylogenomic reconstructions and comparative analyses of Kickxellomycotina fungi.</title>
        <authorList>
            <person name="Reynolds N.K."/>
            <person name="Stajich J.E."/>
            <person name="Barry K."/>
            <person name="Grigoriev I.V."/>
            <person name="Crous P."/>
            <person name="Smith M.E."/>
        </authorList>
    </citation>
    <scope>NUCLEOTIDE SEQUENCE</scope>
    <source>
        <strain evidence="4">CBS 109367</strain>
    </source>
</reference>
<proteinExistence type="predicted"/>
<protein>
    <recommendedName>
        <fullName evidence="3">Ribosomal protein/NADH dehydrogenase domain-containing protein</fullName>
    </recommendedName>
</protein>
<organism evidence="4 5">
    <name type="scientific">Coemansia spiralis</name>
    <dbReference type="NCBI Taxonomy" id="417178"/>
    <lineage>
        <taxon>Eukaryota</taxon>
        <taxon>Fungi</taxon>
        <taxon>Fungi incertae sedis</taxon>
        <taxon>Zoopagomycota</taxon>
        <taxon>Kickxellomycotina</taxon>
        <taxon>Kickxellomycetes</taxon>
        <taxon>Kickxellales</taxon>
        <taxon>Kickxellaceae</taxon>
        <taxon>Coemansia</taxon>
    </lineage>
</organism>
<sequence>MKIGRILATLETGLGSAVKVSPTVESVTLTLSQRTRASGARHFWREHLRRIQFANPALPIQVNYPREPCMPKLEIKFSNTTAQSFSVAGMRSDEIYKQFITKAATSQYGYSGLGAYYGAGSGYGGMGFGSMGFGSMNYGGMNYGGVGYAGTGYAGAGLPGMGYYGASMGGLSSPWAYGSAGGFIPTGMGHGIIQGASTSGAIIRGPSGTIIAAPQSAGSIVF</sequence>
<dbReference type="SUPFAM" id="SSF52833">
    <property type="entry name" value="Thioredoxin-like"/>
    <property type="match status" value="1"/>
</dbReference>
<keyword evidence="5" id="KW-1185">Reference proteome</keyword>
<dbReference type="Proteomes" id="UP001151516">
    <property type="component" value="Unassembled WGS sequence"/>
</dbReference>
<comment type="subcellular location">
    <subcellularLocation>
        <location evidence="1">Mitochondrion</location>
    </subcellularLocation>
</comment>
<keyword evidence="2" id="KW-0496">Mitochondrion</keyword>
<evidence type="ECO:0000259" key="3">
    <source>
        <dbReference type="SMART" id="SM00916"/>
    </source>
</evidence>
<evidence type="ECO:0000313" key="4">
    <source>
        <dbReference type="EMBL" id="KAJ2688112.1"/>
    </source>
</evidence>
<accession>A0A9W8GK58</accession>
<evidence type="ECO:0000256" key="1">
    <source>
        <dbReference type="ARBA" id="ARBA00004173"/>
    </source>
</evidence>
<dbReference type="OrthoDB" id="1696305at2759"/>
<dbReference type="InterPro" id="IPR036249">
    <property type="entry name" value="Thioredoxin-like_sf"/>
</dbReference>
<gene>
    <name evidence="4" type="ORF">IWW39_002455</name>
</gene>
<dbReference type="EMBL" id="JANBTX010000054">
    <property type="protein sequence ID" value="KAJ2688112.1"/>
    <property type="molecule type" value="Genomic_DNA"/>
</dbReference>
<dbReference type="AlphaFoldDB" id="A0A9W8GK58"/>
<evidence type="ECO:0000256" key="2">
    <source>
        <dbReference type="ARBA" id="ARBA00023128"/>
    </source>
</evidence>
<feature type="domain" description="Ribosomal protein/NADH dehydrogenase" evidence="3">
    <location>
        <begin position="34"/>
        <end position="106"/>
    </location>
</feature>